<sequence>MPTSSACSSPLPSRRNSSGPLSVVKEPSTEVGTASGGDGKP</sequence>
<dbReference type="AlphaFoldDB" id="A0A0A9HZR0"/>
<accession>A0A0A9HZR0</accession>
<feature type="region of interest" description="Disordered" evidence="1">
    <location>
        <begin position="1"/>
        <end position="41"/>
    </location>
</feature>
<evidence type="ECO:0000256" key="1">
    <source>
        <dbReference type="SAM" id="MobiDB-lite"/>
    </source>
</evidence>
<reference evidence="2" key="2">
    <citation type="journal article" date="2015" name="Data Brief">
        <title>Shoot transcriptome of the giant reed, Arundo donax.</title>
        <authorList>
            <person name="Barrero R.A."/>
            <person name="Guerrero F.D."/>
            <person name="Moolhuijzen P."/>
            <person name="Goolsby J.A."/>
            <person name="Tidwell J."/>
            <person name="Bellgard S.E."/>
            <person name="Bellgard M.I."/>
        </authorList>
    </citation>
    <scope>NUCLEOTIDE SEQUENCE</scope>
    <source>
        <tissue evidence="2">Shoot tissue taken approximately 20 cm above the soil surface</tissue>
    </source>
</reference>
<protein>
    <submittedName>
        <fullName evidence="2">Uncharacterized protein</fullName>
    </submittedName>
</protein>
<organism evidence="2">
    <name type="scientific">Arundo donax</name>
    <name type="common">Giant reed</name>
    <name type="synonym">Donax arundinaceus</name>
    <dbReference type="NCBI Taxonomy" id="35708"/>
    <lineage>
        <taxon>Eukaryota</taxon>
        <taxon>Viridiplantae</taxon>
        <taxon>Streptophyta</taxon>
        <taxon>Embryophyta</taxon>
        <taxon>Tracheophyta</taxon>
        <taxon>Spermatophyta</taxon>
        <taxon>Magnoliopsida</taxon>
        <taxon>Liliopsida</taxon>
        <taxon>Poales</taxon>
        <taxon>Poaceae</taxon>
        <taxon>PACMAD clade</taxon>
        <taxon>Arundinoideae</taxon>
        <taxon>Arundineae</taxon>
        <taxon>Arundo</taxon>
    </lineage>
</organism>
<reference evidence="2" key="1">
    <citation type="submission" date="2014-09" db="EMBL/GenBank/DDBJ databases">
        <authorList>
            <person name="Magalhaes I.L.F."/>
            <person name="Oliveira U."/>
            <person name="Santos F.R."/>
            <person name="Vidigal T.H.D.A."/>
            <person name="Brescovit A.D."/>
            <person name="Santos A.J."/>
        </authorList>
    </citation>
    <scope>NUCLEOTIDE SEQUENCE</scope>
    <source>
        <tissue evidence="2">Shoot tissue taken approximately 20 cm above the soil surface</tissue>
    </source>
</reference>
<dbReference type="EMBL" id="GBRH01159488">
    <property type="protein sequence ID" value="JAE38408.1"/>
    <property type="molecule type" value="Transcribed_RNA"/>
</dbReference>
<proteinExistence type="predicted"/>
<name>A0A0A9HZR0_ARUDO</name>
<feature type="compositionally biased region" description="Polar residues" evidence="1">
    <location>
        <begin position="1"/>
        <end position="20"/>
    </location>
</feature>
<evidence type="ECO:0000313" key="2">
    <source>
        <dbReference type="EMBL" id="JAE38408.1"/>
    </source>
</evidence>